<feature type="transmembrane region" description="Helical" evidence="2">
    <location>
        <begin position="15"/>
        <end position="34"/>
    </location>
</feature>
<sequence length="397" mass="39923">MGHWFMRDIVEPGKLPLLLALASFVATFLVTRTVTRLIRAGRGPFRDVSTGGVHIHHVVPGVVLTLIGGFGAIGAQGQVAAAVCAVVFGVGAGLVLDEFALILHLADVYWTEQGRQSVEAVVLTTALVALVLSGAAPLGVDELTPEERRDRLNVLLTVVVNLLFVVVALVKGKLRTAVIGTLVPLVAVVGAVRLARPDSPWARRFYRRRPRARSRARRRADRHDRRWAWLGRGFQELIAGTPDPVRPARPPDGADDAGGAVEAGGADGSGGPDGSGGARTGASPPGADGATGRGGPPPGTTAPGAPQDGASPGTGSGAPAGAPPSVPPTVPPGSAPRPSAAPEDPSPGTGAAPPGAAPPGAAPPGAAPGRPPTARPEAPPPGPPDESPPGPPAGPRP</sequence>
<feature type="compositionally biased region" description="Low complexity" evidence="1">
    <location>
        <begin position="301"/>
        <end position="311"/>
    </location>
</feature>
<feature type="compositionally biased region" description="Pro residues" evidence="1">
    <location>
        <begin position="321"/>
        <end position="335"/>
    </location>
</feature>
<evidence type="ECO:0000313" key="4">
    <source>
        <dbReference type="Proteomes" id="UP000095349"/>
    </source>
</evidence>
<organism evidence="3 4">
    <name type="scientific">Streptomyces rubrolavendulae</name>
    <dbReference type="NCBI Taxonomy" id="285473"/>
    <lineage>
        <taxon>Bacteria</taxon>
        <taxon>Bacillati</taxon>
        <taxon>Actinomycetota</taxon>
        <taxon>Actinomycetes</taxon>
        <taxon>Kitasatosporales</taxon>
        <taxon>Streptomycetaceae</taxon>
        <taxon>Streptomyces</taxon>
    </lineage>
</organism>
<evidence type="ECO:0000256" key="1">
    <source>
        <dbReference type="SAM" id="MobiDB-lite"/>
    </source>
</evidence>
<keyword evidence="2" id="KW-0812">Transmembrane</keyword>
<feature type="region of interest" description="Disordered" evidence="1">
    <location>
        <begin position="238"/>
        <end position="397"/>
    </location>
</feature>
<keyword evidence="2" id="KW-0472">Membrane</keyword>
<evidence type="ECO:0000313" key="3">
    <source>
        <dbReference type="EMBL" id="AOT58548.1"/>
    </source>
</evidence>
<gene>
    <name evidence="3" type="ORF">A4G23_01360</name>
</gene>
<keyword evidence="4" id="KW-1185">Reference proteome</keyword>
<dbReference type="STRING" id="285473.A4G23_01360"/>
<reference evidence="3 4" key="1">
    <citation type="submission" date="2016-09" db="EMBL/GenBank/DDBJ databases">
        <title>Streptomyces rubrolavendulae MJM4426 Genome sequencing and assembly.</title>
        <authorList>
            <person name="Kim J.-G."/>
        </authorList>
    </citation>
    <scope>NUCLEOTIDE SEQUENCE [LARGE SCALE GENOMIC DNA]</scope>
    <source>
        <strain evidence="3 4">MJM4426</strain>
    </source>
</reference>
<feature type="transmembrane region" description="Helical" evidence="2">
    <location>
        <begin position="118"/>
        <end position="140"/>
    </location>
</feature>
<name>A0A1D8FZC4_9ACTN</name>
<feature type="compositionally biased region" description="Pro residues" evidence="1">
    <location>
        <begin position="355"/>
        <end position="397"/>
    </location>
</feature>
<evidence type="ECO:0008006" key="5">
    <source>
        <dbReference type="Google" id="ProtNLM"/>
    </source>
</evidence>
<evidence type="ECO:0000256" key="2">
    <source>
        <dbReference type="SAM" id="Phobius"/>
    </source>
</evidence>
<protein>
    <recommendedName>
        <fullName evidence="5">Integral membrane protein</fullName>
    </recommendedName>
</protein>
<accession>A0A1D8FZC4</accession>
<keyword evidence="2" id="KW-1133">Transmembrane helix</keyword>
<feature type="compositionally biased region" description="Gly residues" evidence="1">
    <location>
        <begin position="261"/>
        <end position="279"/>
    </location>
</feature>
<dbReference type="Proteomes" id="UP000095349">
    <property type="component" value="Chromosome"/>
</dbReference>
<dbReference type="KEGG" id="srn:A4G23_01360"/>
<dbReference type="PATRIC" id="fig|285473.5.peg.1412"/>
<feature type="compositionally biased region" description="Low complexity" evidence="1">
    <location>
        <begin position="336"/>
        <end position="354"/>
    </location>
</feature>
<feature type="transmembrane region" description="Helical" evidence="2">
    <location>
        <begin position="55"/>
        <end position="73"/>
    </location>
</feature>
<feature type="transmembrane region" description="Helical" evidence="2">
    <location>
        <begin position="177"/>
        <end position="195"/>
    </location>
</feature>
<dbReference type="PRINTS" id="PR01217">
    <property type="entry name" value="PRICHEXTENSN"/>
</dbReference>
<proteinExistence type="predicted"/>
<dbReference type="AlphaFoldDB" id="A0A1D8FZC4"/>
<feature type="transmembrane region" description="Helical" evidence="2">
    <location>
        <begin position="152"/>
        <end position="170"/>
    </location>
</feature>
<dbReference type="EMBL" id="CP017316">
    <property type="protein sequence ID" value="AOT58548.1"/>
    <property type="molecule type" value="Genomic_DNA"/>
</dbReference>
<feature type="transmembrane region" description="Helical" evidence="2">
    <location>
        <begin position="79"/>
        <end position="106"/>
    </location>
</feature>